<dbReference type="InterPro" id="IPR013785">
    <property type="entry name" value="Aldolase_TIM"/>
</dbReference>
<dbReference type="InterPro" id="IPR058240">
    <property type="entry name" value="rSAM_sf"/>
</dbReference>
<dbReference type="RefSeq" id="WP_103896134.1">
    <property type="nucleotide sequence ID" value="NZ_FNUK01000013.1"/>
</dbReference>
<evidence type="ECO:0000313" key="5">
    <source>
        <dbReference type="EMBL" id="SEF84957.1"/>
    </source>
</evidence>
<evidence type="ECO:0000256" key="1">
    <source>
        <dbReference type="ARBA" id="ARBA00022691"/>
    </source>
</evidence>
<dbReference type="AlphaFoldDB" id="A0A1H5VEN7"/>
<keyword evidence="4" id="KW-0411">Iron-sulfur</keyword>
<gene>
    <name evidence="5" type="ORF">SAMN05660865_01178</name>
</gene>
<keyword evidence="2" id="KW-0479">Metal-binding</keyword>
<dbReference type="GO" id="GO:0051536">
    <property type="term" value="F:iron-sulfur cluster binding"/>
    <property type="evidence" value="ECO:0007669"/>
    <property type="project" value="UniProtKB-KW"/>
</dbReference>
<dbReference type="Pfam" id="PF13353">
    <property type="entry name" value="Fer4_12"/>
    <property type="match status" value="1"/>
</dbReference>
<dbReference type="Proteomes" id="UP000242850">
    <property type="component" value="Unassembled WGS sequence"/>
</dbReference>
<evidence type="ECO:0000313" key="6">
    <source>
        <dbReference type="Proteomes" id="UP000242850"/>
    </source>
</evidence>
<name>A0A1H5VEN7_9CLOT</name>
<keyword evidence="6" id="KW-1185">Reference proteome</keyword>
<accession>A0A1H5VEN7</accession>
<proteinExistence type="predicted"/>
<evidence type="ECO:0000256" key="3">
    <source>
        <dbReference type="ARBA" id="ARBA00023004"/>
    </source>
</evidence>
<dbReference type="InterPro" id="IPR007197">
    <property type="entry name" value="rSAM"/>
</dbReference>
<sequence>MKGIRAVVTYHCNFMCSSCRYKCAPFKRGIMNPLHLRIEVLKAIEEGFNDYLIIEGGEVFLNAEVIYKYLKKLKDVNIKKYVVTNGYWGNFDIYNRILYDLRKLNLSGVIIEYDYFHSFFVDIKTVKEAAKKVLNNNLDLIIRANICTKDLSSPEDIKTIEDIKLIKDGVHCKVIFEGIKDFGIKEILNKRWQKDEKIILYKQR</sequence>
<organism evidence="5 6">
    <name type="scientific">Caloramator fervidus</name>
    <dbReference type="NCBI Taxonomy" id="29344"/>
    <lineage>
        <taxon>Bacteria</taxon>
        <taxon>Bacillati</taxon>
        <taxon>Bacillota</taxon>
        <taxon>Clostridia</taxon>
        <taxon>Eubacteriales</taxon>
        <taxon>Clostridiaceae</taxon>
        <taxon>Caloramator</taxon>
    </lineage>
</organism>
<dbReference type="SUPFAM" id="SSF102114">
    <property type="entry name" value="Radical SAM enzymes"/>
    <property type="match status" value="1"/>
</dbReference>
<evidence type="ECO:0000256" key="2">
    <source>
        <dbReference type="ARBA" id="ARBA00022723"/>
    </source>
</evidence>
<reference evidence="6" key="1">
    <citation type="submission" date="2016-10" db="EMBL/GenBank/DDBJ databases">
        <authorList>
            <person name="Varghese N."/>
            <person name="Submissions S."/>
        </authorList>
    </citation>
    <scope>NUCLEOTIDE SEQUENCE [LARGE SCALE GENOMIC DNA]</scope>
    <source>
        <strain evidence="6">DSM 5463</strain>
    </source>
</reference>
<dbReference type="Gene3D" id="3.20.20.70">
    <property type="entry name" value="Aldolase class I"/>
    <property type="match status" value="1"/>
</dbReference>
<dbReference type="GO" id="GO:0003824">
    <property type="term" value="F:catalytic activity"/>
    <property type="evidence" value="ECO:0007669"/>
    <property type="project" value="InterPro"/>
</dbReference>
<protein>
    <submittedName>
        <fullName evidence="5">4Fe-4S single cluster domain-containing protein</fullName>
    </submittedName>
</protein>
<dbReference type="SFLD" id="SFLDS00029">
    <property type="entry name" value="Radical_SAM"/>
    <property type="match status" value="1"/>
</dbReference>
<dbReference type="EMBL" id="FNUK01000013">
    <property type="protein sequence ID" value="SEF84957.1"/>
    <property type="molecule type" value="Genomic_DNA"/>
</dbReference>
<dbReference type="OrthoDB" id="9810775at2"/>
<evidence type="ECO:0000256" key="4">
    <source>
        <dbReference type="ARBA" id="ARBA00023014"/>
    </source>
</evidence>
<dbReference type="GO" id="GO:0046872">
    <property type="term" value="F:metal ion binding"/>
    <property type="evidence" value="ECO:0007669"/>
    <property type="project" value="UniProtKB-KW"/>
</dbReference>
<keyword evidence="1" id="KW-0949">S-adenosyl-L-methionine</keyword>
<keyword evidence="3" id="KW-0408">Iron</keyword>